<dbReference type="Proteomes" id="UP000816034">
    <property type="component" value="Unassembled WGS sequence"/>
</dbReference>
<feature type="chain" id="PRO_5041638009" evidence="1">
    <location>
        <begin position="27"/>
        <end position="252"/>
    </location>
</feature>
<feature type="signal peptide" evidence="1">
    <location>
        <begin position="1"/>
        <end position="26"/>
    </location>
</feature>
<evidence type="ECO:0000313" key="3">
    <source>
        <dbReference type="Proteomes" id="UP000816034"/>
    </source>
</evidence>
<evidence type="ECO:0000313" key="2">
    <source>
        <dbReference type="EMBL" id="KAG2391956.1"/>
    </source>
</evidence>
<reference evidence="2 3" key="1">
    <citation type="journal article" date="2018" name="BMC Genomics">
        <title>The genome of Naegleria lovaniensis, the basis for a comparative approach to unravel pathogenicity factors of the human pathogenic amoeba N. fowleri.</title>
        <authorList>
            <person name="Liechti N."/>
            <person name="Schurch N."/>
            <person name="Bruggmann R."/>
            <person name="Wittwer M."/>
        </authorList>
    </citation>
    <scope>NUCLEOTIDE SEQUENCE [LARGE SCALE GENOMIC DNA]</scope>
    <source>
        <strain evidence="2 3">ATCC 30569</strain>
    </source>
</reference>
<proteinExistence type="predicted"/>
<gene>
    <name evidence="2" type="ORF">C9374_013441</name>
</gene>
<dbReference type="AlphaFoldDB" id="A0AA88KPY5"/>
<keyword evidence="1" id="KW-0732">Signal</keyword>
<dbReference type="EMBL" id="PYSW02000006">
    <property type="protein sequence ID" value="KAG2391956.1"/>
    <property type="molecule type" value="Genomic_DNA"/>
</dbReference>
<dbReference type="GeneID" id="68105894"/>
<protein>
    <submittedName>
        <fullName evidence="2">Uncharacterized protein</fullName>
    </submittedName>
</protein>
<dbReference type="RefSeq" id="XP_044553850.1">
    <property type="nucleotide sequence ID" value="XM_044689318.1"/>
</dbReference>
<comment type="caution">
    <text evidence="2">The sequence shown here is derived from an EMBL/GenBank/DDBJ whole genome shotgun (WGS) entry which is preliminary data.</text>
</comment>
<accession>A0AA88KPY5</accession>
<sequence>MFAHPKFILLSVLLVSFLSSSSVVLGQKKYTCCMPHHHTVQASVRSISLTDCKGNSCTFNGQRIIHEKHMPDFYNRRYLLDLKIEMNDKIVSNWQTTMGFMDPYPSNFGIEYVFNATSCTCHQLTKQSPYLMVSCVDADYTLDSVIDVGIETMDFVKGQRFVRTIQLNGTHTQQDTMVVQQVNTKQPPFPHKYDPYPADYDCAILYSETKVETRDLFGNLKELQTISSHCWNFKPFNTDADYVVPSYCPKCN</sequence>
<evidence type="ECO:0000256" key="1">
    <source>
        <dbReference type="SAM" id="SignalP"/>
    </source>
</evidence>
<organism evidence="2 3">
    <name type="scientific">Naegleria lovaniensis</name>
    <name type="common">Amoeba</name>
    <dbReference type="NCBI Taxonomy" id="51637"/>
    <lineage>
        <taxon>Eukaryota</taxon>
        <taxon>Discoba</taxon>
        <taxon>Heterolobosea</taxon>
        <taxon>Tetramitia</taxon>
        <taxon>Eutetramitia</taxon>
        <taxon>Vahlkampfiidae</taxon>
        <taxon>Naegleria</taxon>
    </lineage>
</organism>
<keyword evidence="3" id="KW-1185">Reference proteome</keyword>
<name>A0AA88KPY5_NAELO</name>